<evidence type="ECO:0000256" key="9">
    <source>
        <dbReference type="ARBA" id="ARBA00023170"/>
    </source>
</evidence>
<keyword evidence="3" id="KW-1003">Cell membrane</keyword>
<evidence type="ECO:0000256" key="11">
    <source>
        <dbReference type="RuleBase" id="RU000688"/>
    </source>
</evidence>
<dbReference type="Pfam" id="PF00001">
    <property type="entry name" value="7tm_1"/>
    <property type="match status" value="1"/>
</dbReference>
<dbReference type="CDD" id="cd15374">
    <property type="entry name" value="7tmA_P2Y4"/>
    <property type="match status" value="1"/>
</dbReference>
<dbReference type="AlphaFoldDB" id="A0A974H749"/>
<comment type="similarity">
    <text evidence="11">Belongs to the G-protein coupled receptor 1 family.</text>
</comment>
<keyword evidence="9 11" id="KW-0675">Receptor</keyword>
<evidence type="ECO:0000256" key="7">
    <source>
        <dbReference type="ARBA" id="ARBA00023136"/>
    </source>
</evidence>
<evidence type="ECO:0000256" key="4">
    <source>
        <dbReference type="ARBA" id="ARBA00022692"/>
    </source>
</evidence>
<dbReference type="OrthoDB" id="10018446at2759"/>
<gene>
    <name evidence="15" type="ORF">XELAEV_18038634mg</name>
</gene>
<dbReference type="PANTHER" id="PTHR24231:SF21">
    <property type="entry name" value="P2Y PURINOCEPTOR 4"/>
    <property type="match status" value="1"/>
</dbReference>
<keyword evidence="7 13" id="KW-0472">Membrane</keyword>
<evidence type="ECO:0000256" key="6">
    <source>
        <dbReference type="ARBA" id="ARBA00023040"/>
    </source>
</evidence>
<keyword evidence="10 11" id="KW-0807">Transducer</keyword>
<keyword evidence="5 13" id="KW-1133">Transmembrane helix</keyword>
<evidence type="ECO:0000259" key="14">
    <source>
        <dbReference type="PROSITE" id="PS50262"/>
    </source>
</evidence>
<feature type="transmembrane region" description="Helical" evidence="13">
    <location>
        <begin position="81"/>
        <end position="101"/>
    </location>
</feature>
<protein>
    <recommendedName>
        <fullName evidence="2">P2Y purinoceptor 4</fullName>
    </recommendedName>
</protein>
<feature type="transmembrane region" description="Helical" evidence="13">
    <location>
        <begin position="257"/>
        <end position="274"/>
    </location>
</feature>
<name>A0A974H749_XENLA</name>
<reference evidence="16" key="1">
    <citation type="journal article" date="2016" name="Nature">
        <title>Genome evolution in the allotetraploid frog Xenopus laevis.</title>
        <authorList>
            <person name="Session A.M."/>
            <person name="Uno Y."/>
            <person name="Kwon T."/>
            <person name="Chapman J.A."/>
            <person name="Toyoda A."/>
            <person name="Takahashi S."/>
            <person name="Fukui A."/>
            <person name="Hikosaka A."/>
            <person name="Suzuki A."/>
            <person name="Kondo M."/>
            <person name="van Heeringen S.J."/>
            <person name="Quigley I."/>
            <person name="Heinz S."/>
            <person name="Ogino H."/>
            <person name="Ochi H."/>
            <person name="Hellsten U."/>
            <person name="Lyons J.B."/>
            <person name="Simakov O."/>
            <person name="Putnam N."/>
            <person name="Stites J."/>
            <person name="Kuroki Y."/>
            <person name="Tanaka T."/>
            <person name="Michiue T."/>
            <person name="Watanabe M."/>
            <person name="Bogdanovic O."/>
            <person name="Lister R."/>
            <person name="Georgiou G."/>
            <person name="Paranjpe S.S."/>
            <person name="van Kruijsbergen I."/>
            <person name="Shu S."/>
            <person name="Carlson J."/>
            <person name="Kinoshita T."/>
            <person name="Ohta Y."/>
            <person name="Mawaribuchi S."/>
            <person name="Jenkins J."/>
            <person name="Grimwood J."/>
            <person name="Schmutz J."/>
            <person name="Mitros T."/>
            <person name="Mozaffari S.V."/>
            <person name="Suzuki Y."/>
            <person name="Haramoto Y."/>
            <person name="Yamamoto T.S."/>
            <person name="Takagi C."/>
            <person name="Heald R."/>
            <person name="Miller K."/>
            <person name="Haudenschild C."/>
            <person name="Kitzman J."/>
            <person name="Nakayama T."/>
            <person name="Izutsu Y."/>
            <person name="Robert J."/>
            <person name="Fortriede J."/>
            <person name="Burns K."/>
            <person name="Lotay V."/>
            <person name="Karimi K."/>
            <person name="Yasuoka Y."/>
            <person name="Dichmann D.S."/>
            <person name="Flajnik M.F."/>
            <person name="Houston D.W."/>
            <person name="Shendure J."/>
            <person name="DuPasquier L."/>
            <person name="Vize P.D."/>
            <person name="Zorn A.M."/>
            <person name="Ito M."/>
            <person name="Marcotte E.M."/>
            <person name="Wallingford J.B."/>
            <person name="Ito Y."/>
            <person name="Asashima M."/>
            <person name="Ueno N."/>
            <person name="Matsuda Y."/>
            <person name="Veenstra G.J."/>
            <person name="Fujiyama A."/>
            <person name="Harland R.M."/>
            <person name="Taira M."/>
            <person name="Rokhsar D.S."/>
        </authorList>
    </citation>
    <scope>NUCLEOTIDE SEQUENCE [LARGE SCALE GENOMIC DNA]</scope>
    <source>
        <strain evidence="16">J</strain>
    </source>
</reference>
<dbReference type="FunFam" id="1.20.1070.10:FF:000017">
    <property type="entry name" value="lysophosphatidic acid receptor 4"/>
    <property type="match status" value="1"/>
</dbReference>
<dbReference type="KEGG" id="xla:380035"/>
<sequence>MTEDIMATSYPTFLTTPYLPMNLLMNLTNDTEDICVFDEGFKFLLLPVSYSAVFMVGLPLNIAAMWIFIAKMRPWNPTTVYMFNLALSDTLYVLSLPTLVYYYADKNNWPFGEVLCKLVRFLFYANLYSSILFLTCISVHRYRGVCHPITSLRRMNAKHAYVICALVWLSVTLCLVPNLIFVTVSPKVKNTICHDTTRPEDFARYVEYSTAIMCLLFGIPCLIIAGCYGLMTRELMKPIVSGNQQTLPSYKKRSIKTIIFVMIAFAICFMPFHITRTLYYYARLLGIKCYALNVINVTYKVTRPLASANSCIDPILYFLANDRYRRRLIRTVRRRSSVPNRRCMHTNHPQTEPHMTAGPLPVISAEEIPSNGSMVRDENGEGSREHRVEWTDTKEINQMMNRRSTIKRNSTDKNDMKENRHGENYLPYVEVVEKEDYETKQENRKTTEQSSKTNAEQDELQTQIDSRLKRGKWQLSSKKGAAQENEKGHMEPSFEGEGTSTWNLLTPKMYGKKDRLAKNVEEVGYGKEKELQNFPKA</sequence>
<proteinExistence type="inferred from homology"/>
<feature type="compositionally biased region" description="Basic and acidic residues" evidence="12">
    <location>
        <begin position="409"/>
        <end position="423"/>
    </location>
</feature>
<dbReference type="EMBL" id="CM004480">
    <property type="protein sequence ID" value="OCT67338.1"/>
    <property type="molecule type" value="Genomic_DNA"/>
</dbReference>
<dbReference type="InterPro" id="IPR000276">
    <property type="entry name" value="GPCR_Rhodpsn"/>
</dbReference>
<evidence type="ECO:0000256" key="8">
    <source>
        <dbReference type="ARBA" id="ARBA00023157"/>
    </source>
</evidence>
<dbReference type="InterPro" id="IPR000018">
    <property type="entry name" value="P2Y4"/>
</dbReference>
<comment type="subcellular location">
    <subcellularLocation>
        <location evidence="1">Cell membrane</location>
        <topology evidence="1">Multi-pass membrane protein</topology>
    </subcellularLocation>
</comment>
<dbReference type="GO" id="GO:0005886">
    <property type="term" value="C:plasma membrane"/>
    <property type="evidence" value="ECO:0007669"/>
    <property type="project" value="UniProtKB-SubCell"/>
</dbReference>
<feature type="transmembrane region" description="Helical" evidence="13">
    <location>
        <begin position="48"/>
        <end position="69"/>
    </location>
</feature>
<dbReference type="PANTHER" id="PTHR24231">
    <property type="entry name" value="PURINOCEPTOR-RELATED G-PROTEIN COUPLED RECEPTOR"/>
    <property type="match status" value="1"/>
</dbReference>
<dbReference type="OMA" id="RHGENYL"/>
<feature type="transmembrane region" description="Helical" evidence="13">
    <location>
        <begin position="160"/>
        <end position="181"/>
    </location>
</feature>
<feature type="transmembrane region" description="Helical" evidence="13">
    <location>
        <begin position="208"/>
        <end position="231"/>
    </location>
</feature>
<evidence type="ECO:0000256" key="5">
    <source>
        <dbReference type="ARBA" id="ARBA00022989"/>
    </source>
</evidence>
<dbReference type="PRINTS" id="PR01157">
    <property type="entry name" value="P2YPURNOCPTR"/>
</dbReference>
<dbReference type="GO" id="GO:0030321">
    <property type="term" value="P:transepithelial chloride transport"/>
    <property type="evidence" value="ECO:0007669"/>
    <property type="project" value="InterPro"/>
</dbReference>
<dbReference type="GO" id="GO:0045028">
    <property type="term" value="F:G protein-coupled purinergic nucleotide receptor activity"/>
    <property type="evidence" value="ECO:0007669"/>
    <property type="project" value="InterPro"/>
</dbReference>
<feature type="compositionally biased region" description="Basic and acidic residues" evidence="12">
    <location>
        <begin position="431"/>
        <end position="447"/>
    </location>
</feature>
<feature type="compositionally biased region" description="Polar residues" evidence="12">
    <location>
        <begin position="448"/>
        <end position="465"/>
    </location>
</feature>
<evidence type="ECO:0000256" key="3">
    <source>
        <dbReference type="ARBA" id="ARBA00022475"/>
    </source>
</evidence>
<keyword evidence="8" id="KW-1015">Disulfide bond</keyword>
<dbReference type="PROSITE" id="PS50262">
    <property type="entry name" value="G_PROTEIN_RECEP_F1_2"/>
    <property type="match status" value="1"/>
</dbReference>
<feature type="domain" description="G-protein coupled receptors family 1 profile" evidence="14">
    <location>
        <begin position="60"/>
        <end position="317"/>
    </location>
</feature>
<dbReference type="PRINTS" id="PR00237">
    <property type="entry name" value="GPCRRHODOPSN"/>
</dbReference>
<organism evidence="15 16">
    <name type="scientific">Xenopus laevis</name>
    <name type="common">African clawed frog</name>
    <dbReference type="NCBI Taxonomy" id="8355"/>
    <lineage>
        <taxon>Eukaryota</taxon>
        <taxon>Metazoa</taxon>
        <taxon>Chordata</taxon>
        <taxon>Craniata</taxon>
        <taxon>Vertebrata</taxon>
        <taxon>Euteleostomi</taxon>
        <taxon>Amphibia</taxon>
        <taxon>Batrachia</taxon>
        <taxon>Anura</taxon>
        <taxon>Pipoidea</taxon>
        <taxon>Pipidae</taxon>
        <taxon>Xenopodinae</taxon>
        <taxon>Xenopus</taxon>
        <taxon>Xenopus</taxon>
    </lineage>
</organism>
<dbReference type="Gene3D" id="1.20.1070.10">
    <property type="entry name" value="Rhodopsin 7-helix transmembrane proteins"/>
    <property type="match status" value="1"/>
</dbReference>
<evidence type="ECO:0000256" key="12">
    <source>
        <dbReference type="SAM" id="MobiDB-lite"/>
    </source>
</evidence>
<dbReference type="InterPro" id="IPR017452">
    <property type="entry name" value="GPCR_Rhodpsn_7TM"/>
</dbReference>
<dbReference type="PROSITE" id="PS00237">
    <property type="entry name" value="G_PROTEIN_RECEP_F1_1"/>
    <property type="match status" value="1"/>
</dbReference>
<keyword evidence="4 11" id="KW-0812">Transmembrane</keyword>
<keyword evidence="6 11" id="KW-0297">G-protein coupled receptor</keyword>
<evidence type="ECO:0000256" key="10">
    <source>
        <dbReference type="ARBA" id="ARBA00023224"/>
    </source>
</evidence>
<dbReference type="PRINTS" id="PR01066">
    <property type="entry name" value="P2Y4PRNOCPTR"/>
</dbReference>
<reference evidence="15" key="2">
    <citation type="submission" date="2016-05" db="EMBL/GenBank/DDBJ databases">
        <title>WGS assembly of Xenopus laevis.</title>
        <authorList>
            <person name="Session A."/>
            <person name="Uno Y."/>
            <person name="Kwon T."/>
            <person name="Chapman J."/>
            <person name="Toyoda A."/>
            <person name="Takahashi S."/>
            <person name="Fukui A."/>
            <person name="Hikosaka A."/>
            <person name="Putnam N."/>
            <person name="Stites J."/>
            <person name="Van Heeringen S."/>
            <person name="Quigley I."/>
            <person name="Heinz S."/>
            <person name="Hellsten U."/>
            <person name="Lyons J."/>
            <person name="Suzuki A."/>
            <person name="Kondo M."/>
            <person name="Ogino H."/>
            <person name="Ochi H."/>
            <person name="Bogdanovic O."/>
            <person name="Lister R."/>
            <person name="Georgiou G."/>
            <person name="Paranjpe S."/>
            <person name="Van Kruijsbergen I."/>
            <person name="Mozaffari S."/>
            <person name="Shu S."/>
            <person name="Schmutz J."/>
            <person name="Jenkins J."/>
            <person name="Grimwood J."/>
            <person name="Carlson J."/>
            <person name="Mitros T."/>
            <person name="Simakov O."/>
            <person name="Heald R."/>
            <person name="Miller K."/>
            <person name="Haudenschild C."/>
            <person name="Kuroki Y."/>
            <person name="Tanaka T."/>
            <person name="Michiue T."/>
            <person name="Watanabe M."/>
            <person name="Kinoshita T."/>
            <person name="Ohta Y."/>
            <person name="Mawaribuchi S."/>
            <person name="Suzuki Y."/>
            <person name="Haramoto Y."/>
            <person name="Yamamoto T."/>
            <person name="Takagi C."/>
            <person name="Kitzman J."/>
            <person name="Shendure J."/>
            <person name="Nakayama T."/>
            <person name="Izutsu Y."/>
            <person name="Robert J."/>
            <person name="Dichmann D."/>
            <person name="Flajnik M."/>
            <person name="Houston D."/>
            <person name="Marcotte E."/>
            <person name="Wallingford J."/>
            <person name="Ito Y."/>
            <person name="Asashima M."/>
            <person name="Ueno N."/>
            <person name="Matsuda Y."/>
            <person name="Jan Veenstra G."/>
            <person name="Fujiyama A."/>
            <person name="Harland R."/>
            <person name="Taira M."/>
            <person name="Rokhsar D.S."/>
        </authorList>
    </citation>
    <scope>NUCLEOTIDE SEQUENCE</scope>
    <source>
        <strain evidence="15">J</strain>
        <tissue evidence="15">Blood</tissue>
    </source>
</reference>
<evidence type="ECO:0000256" key="13">
    <source>
        <dbReference type="SAM" id="Phobius"/>
    </source>
</evidence>
<evidence type="ECO:0000256" key="2">
    <source>
        <dbReference type="ARBA" id="ARBA00021864"/>
    </source>
</evidence>
<evidence type="ECO:0000313" key="16">
    <source>
        <dbReference type="Proteomes" id="UP000694892"/>
    </source>
</evidence>
<dbReference type="Proteomes" id="UP000694892">
    <property type="component" value="Chromosome 8L"/>
</dbReference>
<dbReference type="GO" id="GO:0045030">
    <property type="term" value="F:G protein-coupled UTP receptor activity"/>
    <property type="evidence" value="ECO:0007669"/>
    <property type="project" value="TreeGrafter"/>
</dbReference>
<evidence type="ECO:0000313" key="15">
    <source>
        <dbReference type="EMBL" id="OCT67338.1"/>
    </source>
</evidence>
<dbReference type="SUPFAM" id="SSF81321">
    <property type="entry name" value="Family A G protein-coupled receptor-like"/>
    <property type="match status" value="1"/>
</dbReference>
<feature type="transmembrane region" description="Helical" evidence="13">
    <location>
        <begin position="121"/>
        <end position="139"/>
    </location>
</feature>
<feature type="region of interest" description="Disordered" evidence="12">
    <location>
        <begin position="400"/>
        <end position="505"/>
    </location>
</feature>
<accession>A0A974H749</accession>
<dbReference type="EMBL" id="CM004480">
    <property type="protein sequence ID" value="OCT67339.1"/>
    <property type="molecule type" value="Genomic_DNA"/>
</dbReference>
<evidence type="ECO:0000256" key="1">
    <source>
        <dbReference type="ARBA" id="ARBA00004651"/>
    </source>
</evidence>